<evidence type="ECO:0000256" key="1">
    <source>
        <dbReference type="ARBA" id="ARBA00010617"/>
    </source>
</evidence>
<dbReference type="InterPro" id="IPR036396">
    <property type="entry name" value="Cyt_P450_sf"/>
</dbReference>
<dbReference type="SUPFAM" id="SSF48264">
    <property type="entry name" value="Cytochrome P450"/>
    <property type="match status" value="1"/>
</dbReference>
<dbReference type="Gene3D" id="1.10.630.10">
    <property type="entry name" value="Cytochrome P450"/>
    <property type="match status" value="1"/>
</dbReference>
<protein>
    <submittedName>
        <fullName evidence="3">Cytochrome P450</fullName>
    </submittedName>
</protein>
<dbReference type="InterPro" id="IPR002397">
    <property type="entry name" value="Cyt_P450_B"/>
</dbReference>
<dbReference type="PANTHER" id="PTHR46696:SF3">
    <property type="entry name" value="PULCHERRIMINIC ACID SYNTHASE"/>
    <property type="match status" value="1"/>
</dbReference>
<dbReference type="InterPro" id="IPR017972">
    <property type="entry name" value="Cyt_P450_CS"/>
</dbReference>
<dbReference type="RefSeq" id="WP_124152033.1">
    <property type="nucleotide sequence ID" value="NZ_RQIS01000011.1"/>
</dbReference>
<dbReference type="Pfam" id="PF00067">
    <property type="entry name" value="p450"/>
    <property type="match status" value="1"/>
</dbReference>
<evidence type="ECO:0000313" key="4">
    <source>
        <dbReference type="Proteomes" id="UP000272778"/>
    </source>
</evidence>
<dbReference type="GO" id="GO:0016705">
    <property type="term" value="F:oxidoreductase activity, acting on paired donors, with incorporation or reduction of molecular oxygen"/>
    <property type="evidence" value="ECO:0007669"/>
    <property type="project" value="InterPro"/>
</dbReference>
<dbReference type="GO" id="GO:0004497">
    <property type="term" value="F:monooxygenase activity"/>
    <property type="evidence" value="ECO:0007669"/>
    <property type="project" value="UniProtKB-KW"/>
</dbReference>
<dbReference type="PROSITE" id="PS00086">
    <property type="entry name" value="CYTOCHROME_P450"/>
    <property type="match status" value="1"/>
</dbReference>
<sequence>MRTSHRSEKLEQAFAALSANYRGTDIDLHAVCRDRRMKSPVVAGDFMNSIGVPTHAGANHGNQTFALFKYDDVKHVLQDSATFTSGFIARGLGSFFSADGLIIIAMDGEPHRAARGLLQPVFAPNAMLPWRSLIEHQIRDEFILPLVPDKRADLLDFGLYFPIRVIYGLIGFPDDELGNFYEYAAMGLSILAGPQLDPIKEAESRERAMKATNTLYEAVLALVKRRRAEGAPGDDLVCRLLRAEFEGRKLDDHEITTFARSMVAAGGETTTRTFSSIMTLLLQRPELVERIRNDRSLVPKLIDESVRFEPVSTVKVRQAARDVEIRGVHIPKGAMVQCVVASANRDEEIFDNSDTFNIDRRQKPSFTFGFGPHMCVGQYLAKMELSIAINAILDLFPNIRLDPDCPAPEITGSMLRGASTVPVIWD</sequence>
<organism evidence="3 4">
    <name type="scientific">Paraburkholderia dinghuensis</name>
    <dbReference type="NCBI Taxonomy" id="2305225"/>
    <lineage>
        <taxon>Bacteria</taxon>
        <taxon>Pseudomonadati</taxon>
        <taxon>Pseudomonadota</taxon>
        <taxon>Betaproteobacteria</taxon>
        <taxon>Burkholderiales</taxon>
        <taxon>Burkholderiaceae</taxon>
        <taxon>Paraburkholderia</taxon>
    </lineage>
</organism>
<keyword evidence="4" id="KW-1185">Reference proteome</keyword>
<dbReference type="OrthoDB" id="4168525at2"/>
<dbReference type="EMBL" id="RQIS01000011">
    <property type="protein sequence ID" value="RQH04897.1"/>
    <property type="molecule type" value="Genomic_DNA"/>
</dbReference>
<dbReference type="GO" id="GO:0005506">
    <property type="term" value="F:iron ion binding"/>
    <property type="evidence" value="ECO:0007669"/>
    <property type="project" value="InterPro"/>
</dbReference>
<dbReference type="GO" id="GO:0020037">
    <property type="term" value="F:heme binding"/>
    <property type="evidence" value="ECO:0007669"/>
    <property type="project" value="InterPro"/>
</dbReference>
<accession>A0A3N6N9L5</accession>
<dbReference type="PRINTS" id="PR00385">
    <property type="entry name" value="P450"/>
</dbReference>
<dbReference type="PRINTS" id="PR00359">
    <property type="entry name" value="BP450"/>
</dbReference>
<keyword evidence="2" id="KW-0349">Heme</keyword>
<comment type="similarity">
    <text evidence="1 2">Belongs to the cytochrome P450 family.</text>
</comment>
<keyword evidence="2" id="KW-0408">Iron</keyword>
<name>A0A3N6N9L5_9BURK</name>
<keyword evidence="2" id="KW-0503">Monooxygenase</keyword>
<comment type="caution">
    <text evidence="3">The sequence shown here is derived from an EMBL/GenBank/DDBJ whole genome shotgun (WGS) entry which is preliminary data.</text>
</comment>
<dbReference type="AlphaFoldDB" id="A0A3N6N9L5"/>
<proteinExistence type="inferred from homology"/>
<keyword evidence="2" id="KW-0479">Metal-binding</keyword>
<dbReference type="Proteomes" id="UP000272778">
    <property type="component" value="Unassembled WGS sequence"/>
</dbReference>
<evidence type="ECO:0000256" key="2">
    <source>
        <dbReference type="RuleBase" id="RU000461"/>
    </source>
</evidence>
<keyword evidence="2" id="KW-0560">Oxidoreductase</keyword>
<evidence type="ECO:0000313" key="3">
    <source>
        <dbReference type="EMBL" id="RQH04897.1"/>
    </source>
</evidence>
<dbReference type="CDD" id="cd20629">
    <property type="entry name" value="P450_pinF1-like"/>
    <property type="match status" value="1"/>
</dbReference>
<gene>
    <name evidence="3" type="ORF">D1Y85_15880</name>
</gene>
<dbReference type="PANTHER" id="PTHR46696">
    <property type="entry name" value="P450, PUTATIVE (EUROFUNG)-RELATED"/>
    <property type="match status" value="1"/>
</dbReference>
<dbReference type="InterPro" id="IPR001128">
    <property type="entry name" value="Cyt_P450"/>
</dbReference>
<reference evidence="3 4" key="1">
    <citation type="submission" date="2018-11" db="EMBL/GenBank/DDBJ databases">
        <title>Paraburkholderia sp. DHOA04, isolated from soil.</title>
        <authorList>
            <person name="Gao Z.-H."/>
            <person name="Qiu L.-H."/>
            <person name="Fu J.-C."/>
        </authorList>
    </citation>
    <scope>NUCLEOTIDE SEQUENCE [LARGE SCALE GENOMIC DNA]</scope>
    <source>
        <strain evidence="3 4">DHOA04</strain>
    </source>
</reference>